<evidence type="ECO:0000313" key="3">
    <source>
        <dbReference type="EMBL" id="EGK62398.1"/>
    </source>
</evidence>
<comment type="caution">
    <text evidence="3">The sequence shown here is derived from an EMBL/GenBank/DDBJ whole genome shotgun (WGS) entry which is preliminary data.</text>
</comment>
<dbReference type="Pfam" id="PF00535">
    <property type="entry name" value="Glycos_transf_2"/>
    <property type="match status" value="1"/>
</dbReference>
<proteinExistence type="predicted"/>
<dbReference type="InterPro" id="IPR055259">
    <property type="entry name" value="YkvP/CgeB_Glyco_trans-like"/>
</dbReference>
<dbReference type="PANTHER" id="PTHR22916:SF3">
    <property type="entry name" value="UDP-GLCNAC:BETAGAL BETA-1,3-N-ACETYLGLUCOSAMINYLTRANSFERASE-LIKE PROTEIN 1"/>
    <property type="match status" value="1"/>
</dbReference>
<dbReference type="STRING" id="888060.HMPREF9081_0145"/>
<feature type="domain" description="Glycosyltransferase 2-like" evidence="1">
    <location>
        <begin position="274"/>
        <end position="394"/>
    </location>
</feature>
<name>F5RIW0_9FIRM</name>
<accession>F5RIW0</accession>
<dbReference type="RefSeq" id="WP_006304955.1">
    <property type="nucleotide sequence ID" value="NZ_GL892076.1"/>
</dbReference>
<keyword evidence="4" id="KW-1185">Reference proteome</keyword>
<dbReference type="CDD" id="cd00761">
    <property type="entry name" value="Glyco_tranf_GTA_type"/>
    <property type="match status" value="1"/>
</dbReference>
<protein>
    <submittedName>
        <fullName evidence="3">Group 2 glycosyl transferase</fullName>
        <ecNumber evidence="3">2.4.-.-</ecNumber>
    </submittedName>
</protein>
<dbReference type="SUPFAM" id="SSF53756">
    <property type="entry name" value="UDP-Glycosyltransferase/glycogen phosphorylase"/>
    <property type="match status" value="1"/>
</dbReference>
<feature type="domain" description="Spore protein YkvP/CgeB glycosyl transferase-like" evidence="2">
    <location>
        <begin position="774"/>
        <end position="874"/>
    </location>
</feature>
<dbReference type="Gene3D" id="3.90.550.10">
    <property type="entry name" value="Spore Coat Polysaccharide Biosynthesis Protein SpsA, Chain A"/>
    <property type="match status" value="2"/>
</dbReference>
<dbReference type="OrthoDB" id="396512at2"/>
<dbReference type="HOGENOM" id="CLU_318818_0_0_9"/>
<keyword evidence="3" id="KW-0808">Transferase</keyword>
<dbReference type="eggNOG" id="COG0463">
    <property type="taxonomic scope" value="Bacteria"/>
</dbReference>
<dbReference type="EMBL" id="AFHQ01000004">
    <property type="protein sequence ID" value="EGK62398.1"/>
    <property type="molecule type" value="Genomic_DNA"/>
</dbReference>
<dbReference type="GO" id="GO:0016758">
    <property type="term" value="F:hexosyltransferase activity"/>
    <property type="evidence" value="ECO:0007669"/>
    <property type="project" value="UniProtKB-ARBA"/>
</dbReference>
<organism evidence="3 4">
    <name type="scientific">Centipeda periodontii DSM 2778</name>
    <dbReference type="NCBI Taxonomy" id="888060"/>
    <lineage>
        <taxon>Bacteria</taxon>
        <taxon>Bacillati</taxon>
        <taxon>Bacillota</taxon>
        <taxon>Negativicutes</taxon>
        <taxon>Selenomonadales</taxon>
        <taxon>Selenomonadaceae</taxon>
        <taxon>Centipeda</taxon>
    </lineage>
</organism>
<dbReference type="SUPFAM" id="SSF53448">
    <property type="entry name" value="Nucleotide-diphospho-sugar transferases"/>
    <property type="match status" value="2"/>
</dbReference>
<evidence type="ECO:0000259" key="2">
    <source>
        <dbReference type="Pfam" id="PF13524"/>
    </source>
</evidence>
<dbReference type="PANTHER" id="PTHR22916">
    <property type="entry name" value="GLYCOSYLTRANSFERASE"/>
    <property type="match status" value="1"/>
</dbReference>
<evidence type="ECO:0000259" key="1">
    <source>
        <dbReference type="Pfam" id="PF00535"/>
    </source>
</evidence>
<dbReference type="InterPro" id="IPR001173">
    <property type="entry name" value="Glyco_trans_2-like"/>
</dbReference>
<dbReference type="eggNOG" id="COG1216">
    <property type="taxonomic scope" value="Bacteria"/>
</dbReference>
<dbReference type="AlphaFoldDB" id="F5RIW0"/>
<dbReference type="Proteomes" id="UP000004067">
    <property type="component" value="Unassembled WGS sequence"/>
</dbReference>
<dbReference type="InterPro" id="IPR029044">
    <property type="entry name" value="Nucleotide-diphossugar_trans"/>
</dbReference>
<dbReference type="Pfam" id="PF13524">
    <property type="entry name" value="Glyco_trans_1_2"/>
    <property type="match status" value="1"/>
</dbReference>
<dbReference type="Gene3D" id="3.40.50.2000">
    <property type="entry name" value="Glycogen Phosphorylase B"/>
    <property type="match status" value="1"/>
</dbReference>
<evidence type="ECO:0000313" key="4">
    <source>
        <dbReference type="Proteomes" id="UP000004067"/>
    </source>
</evidence>
<gene>
    <name evidence="3" type="ORF">HMPREF9081_0145</name>
</gene>
<reference evidence="3 4" key="1">
    <citation type="submission" date="2011-04" db="EMBL/GenBank/DDBJ databases">
        <authorList>
            <person name="Muzny D."/>
            <person name="Qin X."/>
            <person name="Deng J."/>
            <person name="Jiang H."/>
            <person name="Liu Y."/>
            <person name="Qu J."/>
            <person name="Song X.-Z."/>
            <person name="Zhang L."/>
            <person name="Thornton R."/>
            <person name="Coyle M."/>
            <person name="Francisco L."/>
            <person name="Jackson L."/>
            <person name="Javaid M."/>
            <person name="Korchina V."/>
            <person name="Kovar C."/>
            <person name="Mata R."/>
            <person name="Mathew T."/>
            <person name="Ngo R."/>
            <person name="Nguyen L."/>
            <person name="Nguyen N."/>
            <person name="Okwuonu G."/>
            <person name="Ongeri F."/>
            <person name="Pham C."/>
            <person name="Simmons D."/>
            <person name="Wilczek-Boney K."/>
            <person name="Hale W."/>
            <person name="Jakkamsetti A."/>
            <person name="Pham P."/>
            <person name="Ruth R."/>
            <person name="San Lucas F."/>
            <person name="Warren J."/>
            <person name="Zhang J."/>
            <person name="Zhao Z."/>
            <person name="Zhou C."/>
            <person name="Zhu D."/>
            <person name="Lee S."/>
            <person name="Bess C."/>
            <person name="Blankenburg K."/>
            <person name="Forbes L."/>
            <person name="Fu Q."/>
            <person name="Gubbala S."/>
            <person name="Hirani K."/>
            <person name="Jayaseelan J.C."/>
            <person name="Lara F."/>
            <person name="Munidasa M."/>
            <person name="Palculict T."/>
            <person name="Patil S."/>
            <person name="Pu L.-L."/>
            <person name="Saada N."/>
            <person name="Tang L."/>
            <person name="Weissenberger G."/>
            <person name="Zhu Y."/>
            <person name="Hemphill L."/>
            <person name="Shang Y."/>
            <person name="Youmans B."/>
            <person name="Ayvaz T."/>
            <person name="Ross M."/>
            <person name="Santibanez J."/>
            <person name="Aqrawi P."/>
            <person name="Gross S."/>
            <person name="Joshi V."/>
            <person name="Fowler G."/>
            <person name="Nazareth L."/>
            <person name="Reid J."/>
            <person name="Worley K."/>
            <person name="Petrosino J."/>
            <person name="Highlander S."/>
            <person name="Gibbs R."/>
        </authorList>
    </citation>
    <scope>NUCLEOTIDE SEQUENCE [LARGE SCALE GENOMIC DNA]</scope>
    <source>
        <strain evidence="3 4">DSM 2778</strain>
    </source>
</reference>
<dbReference type="EC" id="2.4.-.-" evidence="3"/>
<sequence length="911" mass="103594">MSALSIILTATEEGAYLRETAEAALSSVAALRIDTELIITSSAAMEKTVRKEMHGLPCRVCPSATTAPAALSNHGAALASGEVFLFLQEGVILTAEGFQKLLETLLLHEEIAAVGPFSNHTQFLWQYLKDEEMRASGEDPTAWVSRHLTSPSESLFLEHVALLVRRSAFQQVHGFDEAFAGGGADLDLSFRLKYDGFHLLRAPVYFVHRGAGSCDLYDLTRSEARPLLLQRWGIDIGVPETILQETLGGIVWTKNMPLIHASGRSAFLRTSLVSIMIPTYNRPEYFRETLESARSQTYPNIEIIVCDNSTDDRTEELMQAYQDDIRVRYVRNKMAKTKAENFMPFEHLAQGEFLQWCMDDDILLPDKITRMVDAFLSEPTVTLVTSVRGVIDGDGMFLGQWEDAPPIHGTYGGFRGSFVGYMTLANCTNFLGEPSAVLFRRRDLTHHYWRAESRGCLTISDCAMWLELLEKGDAVVFARPLSLFRVHDDQEGQNPESLVRSVIEWRHLIEEYWRRRVFLTKEEEHREALDSLQIFNQRVVGTLPLVSPALRQEYEAGVPDIHVVLMNRVEECAPIRLDIPFAKLVSRGFISLSGATQRGDEALDLYGLRDLHDSFILFERAFINCDSPVNQILAKYGTQGNVLLHELDDHPVISKQMLEDNYFSFRAVSAVQTSTQYLADFLREFNPYVYLFENQLEALPERRTYDVPKDRVTIFFGAFNRRPDWEPLMPAINNAIRRHGDRLYFRVVSDHGFYQALQTEAKEFTGGTQDGDIVVPYEMYTAALHASDIALLPLNDTDFNRAKSDLKFIESAGHGAAVLASPTVYAGTVRDGETGLIFRSPKEFAQKLDLLIRRADLRRTLAEKAYRYVAEHRLLDQHIDDYIHAYREMFERREELERARLQRVAKFFPHL</sequence>
<keyword evidence="3" id="KW-0328">Glycosyltransferase</keyword>
<dbReference type="eggNOG" id="COG0438">
    <property type="taxonomic scope" value="Bacteria"/>
</dbReference>